<feature type="region of interest" description="Disordered" evidence="1">
    <location>
        <begin position="51"/>
        <end position="71"/>
    </location>
</feature>
<dbReference type="Proteomes" id="UP000789375">
    <property type="component" value="Unassembled WGS sequence"/>
</dbReference>
<comment type="caution">
    <text evidence="2">The sequence shown here is derived from an EMBL/GenBank/DDBJ whole genome shotgun (WGS) entry which is preliminary data.</text>
</comment>
<sequence>MKLCFMYYKKSSGVPSWFQGLEDQWEDPIEDKREEYHNPQEIFDNYIWRSENEPRGEQANEKDDKGVDQEEDYNYFSSSLENLLF</sequence>
<dbReference type="EMBL" id="CAJVPP010000024">
    <property type="protein sequence ID" value="CAG8435527.1"/>
    <property type="molecule type" value="Genomic_DNA"/>
</dbReference>
<protein>
    <submittedName>
        <fullName evidence="2">7791_t:CDS:1</fullName>
    </submittedName>
</protein>
<accession>A0A9N8V2T7</accession>
<reference evidence="2" key="1">
    <citation type="submission" date="2021-06" db="EMBL/GenBank/DDBJ databases">
        <authorList>
            <person name="Kallberg Y."/>
            <person name="Tangrot J."/>
            <person name="Rosling A."/>
        </authorList>
    </citation>
    <scope>NUCLEOTIDE SEQUENCE</scope>
    <source>
        <strain evidence="2">87-6 pot B 2015</strain>
    </source>
</reference>
<gene>
    <name evidence="2" type="ORF">FMOSSE_LOCUS268</name>
</gene>
<evidence type="ECO:0000313" key="3">
    <source>
        <dbReference type="Proteomes" id="UP000789375"/>
    </source>
</evidence>
<evidence type="ECO:0000256" key="1">
    <source>
        <dbReference type="SAM" id="MobiDB-lite"/>
    </source>
</evidence>
<evidence type="ECO:0000313" key="2">
    <source>
        <dbReference type="EMBL" id="CAG8435527.1"/>
    </source>
</evidence>
<dbReference type="AlphaFoldDB" id="A0A9N8V2T7"/>
<keyword evidence="3" id="KW-1185">Reference proteome</keyword>
<organism evidence="2 3">
    <name type="scientific">Funneliformis mosseae</name>
    <name type="common">Endomycorrhizal fungus</name>
    <name type="synonym">Glomus mosseae</name>
    <dbReference type="NCBI Taxonomy" id="27381"/>
    <lineage>
        <taxon>Eukaryota</taxon>
        <taxon>Fungi</taxon>
        <taxon>Fungi incertae sedis</taxon>
        <taxon>Mucoromycota</taxon>
        <taxon>Glomeromycotina</taxon>
        <taxon>Glomeromycetes</taxon>
        <taxon>Glomerales</taxon>
        <taxon>Glomeraceae</taxon>
        <taxon>Funneliformis</taxon>
    </lineage>
</organism>
<proteinExistence type="predicted"/>
<feature type="compositionally biased region" description="Basic and acidic residues" evidence="1">
    <location>
        <begin position="51"/>
        <end position="68"/>
    </location>
</feature>
<name>A0A9N8V2T7_FUNMO</name>